<gene>
    <name evidence="2" type="ORF">BST26_20685</name>
</gene>
<dbReference type="Gene3D" id="1.10.30.50">
    <property type="match status" value="1"/>
</dbReference>
<dbReference type="OrthoDB" id="2084290at2"/>
<organism evidence="2 3">
    <name type="scientific">Mycolicibacterium insubricum</name>
    <dbReference type="NCBI Taxonomy" id="444597"/>
    <lineage>
        <taxon>Bacteria</taxon>
        <taxon>Bacillati</taxon>
        <taxon>Actinomycetota</taxon>
        <taxon>Actinomycetes</taxon>
        <taxon>Mycobacteriales</taxon>
        <taxon>Mycobacteriaceae</taxon>
        <taxon>Mycolicibacterium</taxon>
    </lineage>
</organism>
<dbReference type="CDD" id="cd00085">
    <property type="entry name" value="HNHc"/>
    <property type="match status" value="1"/>
</dbReference>
<evidence type="ECO:0000313" key="3">
    <source>
        <dbReference type="Proteomes" id="UP000192801"/>
    </source>
</evidence>
<dbReference type="EMBL" id="MVHS01000087">
    <property type="protein sequence ID" value="ORA62824.1"/>
    <property type="molecule type" value="Genomic_DNA"/>
</dbReference>
<dbReference type="GO" id="GO:0008270">
    <property type="term" value="F:zinc ion binding"/>
    <property type="evidence" value="ECO:0007669"/>
    <property type="project" value="InterPro"/>
</dbReference>
<keyword evidence="2" id="KW-0255">Endonuclease</keyword>
<evidence type="ECO:0000256" key="1">
    <source>
        <dbReference type="SAM" id="MobiDB-lite"/>
    </source>
</evidence>
<dbReference type="InterPro" id="IPR003615">
    <property type="entry name" value="HNH_nuc"/>
</dbReference>
<dbReference type="GO" id="GO:0004519">
    <property type="term" value="F:endonuclease activity"/>
    <property type="evidence" value="ECO:0007669"/>
    <property type="project" value="UniProtKB-KW"/>
</dbReference>
<feature type="compositionally biased region" description="Basic and acidic residues" evidence="1">
    <location>
        <begin position="59"/>
        <end position="70"/>
    </location>
</feature>
<dbReference type="RefSeq" id="WP_083033747.1">
    <property type="nucleotide sequence ID" value="NZ_AP022618.1"/>
</dbReference>
<evidence type="ECO:0000313" key="2">
    <source>
        <dbReference type="EMBL" id="ORA62824.1"/>
    </source>
</evidence>
<proteinExistence type="predicted"/>
<feature type="region of interest" description="Disordered" evidence="1">
    <location>
        <begin position="48"/>
        <end position="70"/>
    </location>
</feature>
<dbReference type="InterPro" id="IPR002711">
    <property type="entry name" value="HNH"/>
</dbReference>
<dbReference type="SMART" id="SM00507">
    <property type="entry name" value="HNHc"/>
    <property type="match status" value="1"/>
</dbReference>
<dbReference type="GO" id="GO:0003676">
    <property type="term" value="F:nucleic acid binding"/>
    <property type="evidence" value="ECO:0007669"/>
    <property type="project" value="InterPro"/>
</dbReference>
<keyword evidence="2" id="KW-0540">Nuclease</keyword>
<name>A0A1X0CRP0_9MYCO</name>
<accession>A0A1X0CRP0</accession>
<reference evidence="2 3" key="1">
    <citation type="submission" date="2016-12" db="EMBL/GenBank/DDBJ databases">
        <title>The new phylogeny of genus Mycobacterium.</title>
        <authorList>
            <person name="Tortoli E."/>
            <person name="Trovato A."/>
            <person name="Cirillo D.M."/>
        </authorList>
    </citation>
    <scope>NUCLEOTIDE SEQUENCE [LARGE SCALE GENOMIC DNA]</scope>
    <source>
        <strain evidence="2 3">DSM 45130</strain>
    </source>
</reference>
<dbReference type="STRING" id="444597.BST26_20685"/>
<dbReference type="Proteomes" id="UP000192801">
    <property type="component" value="Unassembled WGS sequence"/>
</dbReference>
<comment type="caution">
    <text evidence="2">The sequence shown here is derived from an EMBL/GenBank/DDBJ whole genome shotgun (WGS) entry which is preliminary data.</text>
</comment>
<keyword evidence="3" id="KW-1185">Reference proteome</keyword>
<sequence length="101" mass="11751">MTTPRNTTTRDEHRRIIARDEPPCGICGQPIDYRLNHRHPRSFVVDHITPRARGGPDTLDNKQAAHRDCNRAKSDKTVMPTTGVTFVTERNWWTKRTCTRR</sequence>
<dbReference type="Pfam" id="PF01844">
    <property type="entry name" value="HNH"/>
    <property type="match status" value="1"/>
</dbReference>
<protein>
    <submittedName>
        <fullName evidence="2">HNH endonuclease</fullName>
    </submittedName>
</protein>
<dbReference type="AlphaFoldDB" id="A0A1X0CRP0"/>
<keyword evidence="2" id="KW-0378">Hydrolase</keyword>